<dbReference type="Proteomes" id="UP001054889">
    <property type="component" value="Unassembled WGS sequence"/>
</dbReference>
<evidence type="ECO:0000313" key="2">
    <source>
        <dbReference type="Proteomes" id="UP001054889"/>
    </source>
</evidence>
<reference evidence="1" key="2">
    <citation type="submission" date="2021-12" db="EMBL/GenBank/DDBJ databases">
        <title>Resequencing data analysis of finger millet.</title>
        <authorList>
            <person name="Hatakeyama M."/>
            <person name="Aluri S."/>
            <person name="Balachadran M.T."/>
            <person name="Sivarajan S.R."/>
            <person name="Poveda L."/>
            <person name="Shimizu-Inatsugi R."/>
            <person name="Schlapbach R."/>
            <person name="Sreeman S.M."/>
            <person name="Shimizu K.K."/>
        </authorList>
    </citation>
    <scope>NUCLEOTIDE SEQUENCE</scope>
</reference>
<dbReference type="AlphaFoldDB" id="A0AAV5EXH3"/>
<evidence type="ECO:0000313" key="1">
    <source>
        <dbReference type="EMBL" id="GJN27365.1"/>
    </source>
</evidence>
<reference evidence="1" key="1">
    <citation type="journal article" date="2018" name="DNA Res.">
        <title>Multiple hybrid de novo genome assembly of finger millet, an orphan allotetraploid crop.</title>
        <authorList>
            <person name="Hatakeyama M."/>
            <person name="Aluri S."/>
            <person name="Balachadran M.T."/>
            <person name="Sivarajan S.R."/>
            <person name="Patrignani A."/>
            <person name="Gruter S."/>
            <person name="Poveda L."/>
            <person name="Shimizu-Inatsugi R."/>
            <person name="Baeten J."/>
            <person name="Francoijs K.J."/>
            <person name="Nataraja K.N."/>
            <person name="Reddy Y.A.N."/>
            <person name="Phadnis S."/>
            <person name="Ravikumar R.L."/>
            <person name="Schlapbach R."/>
            <person name="Sreeman S.M."/>
            <person name="Shimizu K.K."/>
        </authorList>
    </citation>
    <scope>NUCLEOTIDE SEQUENCE</scope>
</reference>
<keyword evidence="2" id="KW-1185">Reference proteome</keyword>
<organism evidence="1 2">
    <name type="scientific">Eleusine coracana subsp. coracana</name>
    <dbReference type="NCBI Taxonomy" id="191504"/>
    <lineage>
        <taxon>Eukaryota</taxon>
        <taxon>Viridiplantae</taxon>
        <taxon>Streptophyta</taxon>
        <taxon>Embryophyta</taxon>
        <taxon>Tracheophyta</taxon>
        <taxon>Spermatophyta</taxon>
        <taxon>Magnoliopsida</taxon>
        <taxon>Liliopsida</taxon>
        <taxon>Poales</taxon>
        <taxon>Poaceae</taxon>
        <taxon>PACMAD clade</taxon>
        <taxon>Chloridoideae</taxon>
        <taxon>Cynodonteae</taxon>
        <taxon>Eleusininae</taxon>
        <taxon>Eleusine</taxon>
    </lineage>
</organism>
<protein>
    <submittedName>
        <fullName evidence="1">Uncharacterized protein</fullName>
    </submittedName>
</protein>
<comment type="caution">
    <text evidence="1">The sequence shown here is derived from an EMBL/GenBank/DDBJ whole genome shotgun (WGS) entry which is preliminary data.</text>
</comment>
<gene>
    <name evidence="1" type="primary">gb15384</name>
    <name evidence="1" type="ORF">PR202_gb15384</name>
</gene>
<dbReference type="EMBL" id="BQKI01000079">
    <property type="protein sequence ID" value="GJN27365.1"/>
    <property type="molecule type" value="Genomic_DNA"/>
</dbReference>
<accession>A0AAV5EXH3</accession>
<proteinExistence type="predicted"/>
<name>A0AAV5EXH3_ELECO</name>
<sequence length="81" mass="9472">MCRCHGVGLYLLQAPRVRVTLQLEPQPQLHCPRPTVTRHQFVDQVEWTKHEEAYLTQDRGQILRVAKLKLHSRSQTSRTSL</sequence>